<sequence>MFLVMQKVPYGLCAVEGIRYLWLESDGAWVGDQDAKKYNKYTYCDNNYCYKEYTDEFLSIFSPNGIVSYHLLLDSAHEKYVSHYLYLDMYNYCQDNYYTMMDVYADGEVIERSIRIDDYDINHALEQSAEYIEYYVYDYEYDSFLANVASAMFGVTLGCVITSLLFD</sequence>
<feature type="transmembrane region" description="Helical" evidence="1">
    <location>
        <begin position="144"/>
        <end position="166"/>
    </location>
</feature>
<dbReference type="AlphaFoldDB" id="W2V004"/>
<proteinExistence type="predicted"/>
<keyword evidence="1" id="KW-0812">Transmembrane</keyword>
<reference evidence="2 3" key="1">
    <citation type="journal article" date="2013" name="PLoS ONE">
        <title>Bacterial endosymbiosis in a chordate host: long-term co-evolution and conservation of secondary metabolism.</title>
        <authorList>
            <person name="Kwan J.C."/>
            <person name="Schmidt E.W."/>
        </authorList>
    </citation>
    <scope>NUCLEOTIDE SEQUENCE [LARGE SCALE GENOMIC DNA]</scope>
    <source>
        <strain evidence="3">L6</strain>
    </source>
</reference>
<dbReference type="Proteomes" id="UP000018951">
    <property type="component" value="Unassembled WGS sequence"/>
</dbReference>
<keyword evidence="3" id="KW-1185">Reference proteome</keyword>
<protein>
    <submittedName>
        <fullName evidence="2">Uncharacterized protein</fullName>
    </submittedName>
</protein>
<dbReference type="EMBL" id="AXCJ01000005">
    <property type="protein sequence ID" value="ETO91445.1"/>
    <property type="molecule type" value="Genomic_DNA"/>
</dbReference>
<gene>
    <name evidence="2" type="ORF">P857_360</name>
</gene>
<accession>W2V004</accession>
<comment type="caution">
    <text evidence="2">The sequence shown here is derived from an EMBL/GenBank/DDBJ whole genome shotgun (WGS) entry which is preliminary data.</text>
</comment>
<evidence type="ECO:0000313" key="2">
    <source>
        <dbReference type="EMBL" id="ETO91445.1"/>
    </source>
</evidence>
<keyword evidence="1" id="KW-0472">Membrane</keyword>
<evidence type="ECO:0000313" key="3">
    <source>
        <dbReference type="Proteomes" id="UP000018951"/>
    </source>
</evidence>
<evidence type="ECO:0000256" key="1">
    <source>
        <dbReference type="SAM" id="Phobius"/>
    </source>
</evidence>
<name>W2V004_9RICK</name>
<keyword evidence="1" id="KW-1133">Transmembrane helix</keyword>
<organism evidence="2 3">
    <name type="scientific">Candidatus Xenolissoclinum pacificiensis L6</name>
    <dbReference type="NCBI Taxonomy" id="1401685"/>
    <lineage>
        <taxon>Bacteria</taxon>
        <taxon>Pseudomonadati</taxon>
        <taxon>Pseudomonadota</taxon>
        <taxon>Alphaproteobacteria</taxon>
        <taxon>Rickettsiales</taxon>
        <taxon>Anaplasmataceae</taxon>
        <taxon>Candidatus Xenolissoclinum</taxon>
    </lineage>
</organism>